<proteinExistence type="inferred from homology"/>
<evidence type="ECO:0000256" key="3">
    <source>
        <dbReference type="ARBA" id="ARBA00022448"/>
    </source>
</evidence>
<dbReference type="InterPro" id="IPR001279">
    <property type="entry name" value="Metallo-B-lactamas"/>
</dbReference>
<dbReference type="PRINTS" id="PR00163">
    <property type="entry name" value="RUBREDOXIN"/>
</dbReference>
<dbReference type="Pfam" id="PF00753">
    <property type="entry name" value="Lactamase_B"/>
    <property type="match status" value="1"/>
</dbReference>
<gene>
    <name evidence="10" type="ORF">EH55_11750</name>
</gene>
<dbReference type="SMART" id="SM00849">
    <property type="entry name" value="Lactamase_B"/>
    <property type="match status" value="1"/>
</dbReference>
<dbReference type="Proteomes" id="UP000027665">
    <property type="component" value="Unassembled WGS sequence"/>
</dbReference>
<keyword evidence="11" id="KW-1185">Reference proteome</keyword>
<dbReference type="Gene3D" id="2.20.28.10">
    <property type="match status" value="1"/>
</dbReference>
<dbReference type="OrthoDB" id="9802897at2"/>
<dbReference type="SUPFAM" id="SSF56281">
    <property type="entry name" value="Metallo-hydrolase/oxidoreductase"/>
    <property type="match status" value="1"/>
</dbReference>
<dbReference type="PATRIC" id="fig|2754.20.peg.1159"/>
<dbReference type="FunFam" id="2.20.28.10:FF:000001">
    <property type="entry name" value="Rubredoxin"/>
    <property type="match status" value="1"/>
</dbReference>
<dbReference type="GO" id="GO:0005506">
    <property type="term" value="F:iron ion binding"/>
    <property type="evidence" value="ECO:0007669"/>
    <property type="project" value="InterPro"/>
</dbReference>
<evidence type="ECO:0000256" key="5">
    <source>
        <dbReference type="ARBA" id="ARBA00022801"/>
    </source>
</evidence>
<dbReference type="PANTHER" id="PTHR42978">
    <property type="entry name" value="QUORUM-QUENCHING LACTONASE YTNP-RELATED-RELATED"/>
    <property type="match status" value="1"/>
</dbReference>
<evidence type="ECO:0000256" key="6">
    <source>
        <dbReference type="ARBA" id="ARBA00022833"/>
    </source>
</evidence>
<evidence type="ECO:0000256" key="8">
    <source>
        <dbReference type="ARBA" id="ARBA00023004"/>
    </source>
</evidence>
<keyword evidence="3" id="KW-0813">Transport</keyword>
<keyword evidence="4" id="KW-0479">Metal-binding</keyword>
<dbReference type="eggNOG" id="COG0491">
    <property type="taxonomic scope" value="Bacteria"/>
</dbReference>
<keyword evidence="5" id="KW-0378">Hydrolase</keyword>
<evidence type="ECO:0000256" key="4">
    <source>
        <dbReference type="ARBA" id="ARBA00022723"/>
    </source>
</evidence>
<dbReference type="InterPro" id="IPR051013">
    <property type="entry name" value="MBL_superfamily_lactonases"/>
</dbReference>
<dbReference type="GO" id="GO:0016787">
    <property type="term" value="F:hydrolase activity"/>
    <property type="evidence" value="ECO:0007669"/>
    <property type="project" value="UniProtKB-KW"/>
</dbReference>
<dbReference type="SUPFAM" id="SSF57802">
    <property type="entry name" value="Rubredoxin-like"/>
    <property type="match status" value="1"/>
</dbReference>
<evidence type="ECO:0000256" key="2">
    <source>
        <dbReference type="ARBA" id="ARBA00007749"/>
    </source>
</evidence>
<keyword evidence="7" id="KW-0249">Electron transport</keyword>
<evidence type="ECO:0000313" key="10">
    <source>
        <dbReference type="EMBL" id="KEJ91220.1"/>
    </source>
</evidence>
<evidence type="ECO:0000256" key="7">
    <source>
        <dbReference type="ARBA" id="ARBA00022982"/>
    </source>
</evidence>
<dbReference type="CDD" id="cd00730">
    <property type="entry name" value="rubredoxin"/>
    <property type="match status" value="1"/>
</dbReference>
<evidence type="ECO:0000313" key="11">
    <source>
        <dbReference type="Proteomes" id="UP000027665"/>
    </source>
</evidence>
<evidence type="ECO:0000256" key="1">
    <source>
        <dbReference type="ARBA" id="ARBA00001947"/>
    </source>
</evidence>
<reference evidence="10 11" key="1">
    <citation type="submission" date="2014-04" db="EMBL/GenBank/DDBJ databases">
        <title>Draft Genome Sequence of Synergistes jonesii.</title>
        <authorList>
            <person name="Coil D.A."/>
            <person name="Eisen J.A."/>
            <person name="Holland-Moritz H.E."/>
        </authorList>
    </citation>
    <scope>NUCLEOTIDE SEQUENCE [LARGE SCALE GENOMIC DNA]</scope>
    <source>
        <strain evidence="10 11">78-1</strain>
    </source>
</reference>
<dbReference type="eggNOG" id="COG1773">
    <property type="taxonomic scope" value="Bacteria"/>
</dbReference>
<dbReference type="EMBL" id="JMKI01000054">
    <property type="protein sequence ID" value="KEJ91220.1"/>
    <property type="molecule type" value="Genomic_DNA"/>
</dbReference>
<dbReference type="PROSITE" id="PS00202">
    <property type="entry name" value="RUBREDOXIN"/>
    <property type="match status" value="1"/>
</dbReference>
<dbReference type="InterPro" id="IPR024935">
    <property type="entry name" value="Rubredoxin_dom"/>
</dbReference>
<comment type="caution">
    <text evidence="10">The sequence shown here is derived from an EMBL/GenBank/DDBJ whole genome shotgun (WGS) entry which is preliminary data.</text>
</comment>
<dbReference type="Gene3D" id="3.60.15.10">
    <property type="entry name" value="Ribonuclease Z/Hydroxyacylglutathione hydrolase-like"/>
    <property type="match status" value="1"/>
</dbReference>
<dbReference type="Pfam" id="PF00301">
    <property type="entry name" value="Rubredoxin"/>
    <property type="match status" value="1"/>
</dbReference>
<dbReference type="InterPro" id="IPR018527">
    <property type="entry name" value="Rubredoxin_Fe_BS"/>
</dbReference>
<dbReference type="InterPro" id="IPR036866">
    <property type="entry name" value="RibonucZ/Hydroxyglut_hydro"/>
</dbReference>
<dbReference type="STRING" id="2754.EH55_11750"/>
<evidence type="ECO:0000259" key="9">
    <source>
        <dbReference type="PROSITE" id="PS50903"/>
    </source>
</evidence>
<comment type="cofactor">
    <cofactor evidence="1">
        <name>Zn(2+)</name>
        <dbReference type="ChEBI" id="CHEBI:29105"/>
    </cofactor>
</comment>
<name>A0A073INR1_9BACT</name>
<organism evidence="10 11">
    <name type="scientific">Synergistes jonesii</name>
    <dbReference type="NCBI Taxonomy" id="2754"/>
    <lineage>
        <taxon>Bacteria</taxon>
        <taxon>Thermotogati</taxon>
        <taxon>Synergistota</taxon>
        <taxon>Synergistia</taxon>
        <taxon>Synergistales</taxon>
        <taxon>Synergistaceae</taxon>
        <taxon>Synergistes</taxon>
    </lineage>
</organism>
<feature type="domain" description="Rubredoxin-like" evidence="9">
    <location>
        <begin position="268"/>
        <end position="319"/>
    </location>
</feature>
<dbReference type="PANTHER" id="PTHR42978:SF2">
    <property type="entry name" value="102 KBASES UNSTABLE REGION: FROM 1 TO 119443"/>
    <property type="match status" value="1"/>
</dbReference>
<dbReference type="InterPro" id="IPR024934">
    <property type="entry name" value="Rubredoxin-like_dom"/>
</dbReference>
<protein>
    <submittedName>
        <fullName evidence="10">Beta-lactamase</fullName>
    </submittedName>
</protein>
<accession>A0A073INR1</accession>
<dbReference type="AlphaFoldDB" id="A0A073INR1"/>
<keyword evidence="8" id="KW-0408">Iron</keyword>
<dbReference type="PROSITE" id="PS50903">
    <property type="entry name" value="RUBREDOXIN_LIKE"/>
    <property type="match status" value="1"/>
</dbReference>
<comment type="similarity">
    <text evidence="2">Belongs to the metallo-beta-lactamase superfamily.</text>
</comment>
<sequence length="319" mass="35519">MEIKAIKFRTDGFATQPFVFGGEEGAEKFDRAIRYRSGLQNYLIDAGDEVILVDTGLPAGFPEGAVDDNTAIYTGRIIMDYADAFAELGYRPEQVTKILLTHRHRDHSGELGRFPNAKIYVNEEEVGADELKGLNNIVAVKFEDGPYYNFPESQKIKDGIYFIKAKGHTGGNSIVIVENDGLFYMIHGDITYTDEALYENKLSVVFDDLGAARETLDRVREFIGNHPTVYLSTHTPLGYENLEAKRVVDLNNPPESIPVGEITYKTKSGKYVCSVCGYVYDPDIGDPDHGVPAGTAFENLPEDWHCPRCARGKDKFNPA</sequence>
<keyword evidence="6" id="KW-0862">Zinc</keyword>